<keyword evidence="3" id="KW-1185">Reference proteome</keyword>
<feature type="compositionally biased region" description="Low complexity" evidence="1">
    <location>
        <begin position="48"/>
        <end position="63"/>
    </location>
</feature>
<dbReference type="Proteomes" id="UP001249851">
    <property type="component" value="Unassembled WGS sequence"/>
</dbReference>
<proteinExistence type="predicted"/>
<accession>A0AAD9PX56</accession>
<dbReference type="AlphaFoldDB" id="A0AAD9PX56"/>
<name>A0AAD9PX56_ACRCE</name>
<feature type="compositionally biased region" description="Polar residues" evidence="1">
    <location>
        <begin position="36"/>
        <end position="47"/>
    </location>
</feature>
<comment type="caution">
    <text evidence="2">The sequence shown here is derived from an EMBL/GenBank/DDBJ whole genome shotgun (WGS) entry which is preliminary data.</text>
</comment>
<feature type="region of interest" description="Disordered" evidence="1">
    <location>
        <begin position="1"/>
        <end position="65"/>
    </location>
</feature>
<reference evidence="2" key="2">
    <citation type="journal article" date="2023" name="Science">
        <title>Genomic signatures of disease resistance in endangered staghorn corals.</title>
        <authorList>
            <person name="Vollmer S.V."/>
            <person name="Selwyn J.D."/>
            <person name="Despard B.A."/>
            <person name="Roesel C.L."/>
        </authorList>
    </citation>
    <scope>NUCLEOTIDE SEQUENCE</scope>
    <source>
        <strain evidence="2">K2</strain>
    </source>
</reference>
<organism evidence="2 3">
    <name type="scientific">Acropora cervicornis</name>
    <name type="common">Staghorn coral</name>
    <dbReference type="NCBI Taxonomy" id="6130"/>
    <lineage>
        <taxon>Eukaryota</taxon>
        <taxon>Metazoa</taxon>
        <taxon>Cnidaria</taxon>
        <taxon>Anthozoa</taxon>
        <taxon>Hexacorallia</taxon>
        <taxon>Scleractinia</taxon>
        <taxon>Astrocoeniina</taxon>
        <taxon>Acroporidae</taxon>
        <taxon>Acropora</taxon>
    </lineage>
</organism>
<dbReference type="EMBL" id="JARQWQ010000107">
    <property type="protein sequence ID" value="KAK2550676.1"/>
    <property type="molecule type" value="Genomic_DNA"/>
</dbReference>
<evidence type="ECO:0000313" key="2">
    <source>
        <dbReference type="EMBL" id="KAK2550676.1"/>
    </source>
</evidence>
<feature type="compositionally biased region" description="Low complexity" evidence="1">
    <location>
        <begin position="19"/>
        <end position="35"/>
    </location>
</feature>
<evidence type="ECO:0000256" key="1">
    <source>
        <dbReference type="SAM" id="MobiDB-lite"/>
    </source>
</evidence>
<reference evidence="2" key="1">
    <citation type="journal article" date="2023" name="G3 (Bethesda)">
        <title>Whole genome assembly and annotation of the endangered Caribbean coral Acropora cervicornis.</title>
        <authorList>
            <person name="Selwyn J.D."/>
            <person name="Vollmer S.V."/>
        </authorList>
    </citation>
    <scope>NUCLEOTIDE SEQUENCE</scope>
    <source>
        <strain evidence="2">K2</strain>
    </source>
</reference>
<protein>
    <submittedName>
        <fullName evidence="2">Uncharacterized protein</fullName>
    </submittedName>
</protein>
<gene>
    <name evidence="2" type="ORF">P5673_028539</name>
</gene>
<sequence>MPDLPVQLESSHTTDTRDTSVTTSTASLASTSSSVCNALTASNALPQSTSHSTSNTGGRSTTSAMTTQSELGYYSSYVTLLNDNPFPNLSDEDEEYQQDIMLELELSTRDSSPAQDLEEILQELFVTGGSRPPP</sequence>
<evidence type="ECO:0000313" key="3">
    <source>
        <dbReference type="Proteomes" id="UP001249851"/>
    </source>
</evidence>